<feature type="transmembrane region" description="Helical" evidence="5">
    <location>
        <begin position="70"/>
        <end position="87"/>
    </location>
</feature>
<protein>
    <recommendedName>
        <fullName evidence="6">Integral membrane bound transporter domain-containing protein</fullName>
    </recommendedName>
</protein>
<name>A0A212LJS2_9HYPH</name>
<feature type="transmembrane region" description="Helical" evidence="5">
    <location>
        <begin position="250"/>
        <end position="274"/>
    </location>
</feature>
<keyword evidence="3 5" id="KW-1133">Transmembrane helix</keyword>
<gene>
    <name evidence="7" type="ORF">KL86PLE_60097</name>
</gene>
<dbReference type="Pfam" id="PF13515">
    <property type="entry name" value="FUSC_2"/>
    <property type="match status" value="1"/>
</dbReference>
<organism evidence="7">
    <name type="scientific">uncultured Pleomorphomonas sp</name>
    <dbReference type="NCBI Taxonomy" id="442121"/>
    <lineage>
        <taxon>Bacteria</taxon>
        <taxon>Pseudomonadati</taxon>
        <taxon>Pseudomonadota</taxon>
        <taxon>Alphaproteobacteria</taxon>
        <taxon>Hyphomicrobiales</taxon>
        <taxon>Pleomorphomonadaceae</taxon>
        <taxon>Pleomorphomonas</taxon>
        <taxon>environmental samples</taxon>
    </lineage>
</organism>
<feature type="transmembrane region" description="Helical" evidence="5">
    <location>
        <begin position="118"/>
        <end position="135"/>
    </location>
</feature>
<evidence type="ECO:0000256" key="5">
    <source>
        <dbReference type="SAM" id="Phobius"/>
    </source>
</evidence>
<evidence type="ECO:0000256" key="1">
    <source>
        <dbReference type="ARBA" id="ARBA00004141"/>
    </source>
</evidence>
<evidence type="ECO:0000259" key="6">
    <source>
        <dbReference type="Pfam" id="PF13515"/>
    </source>
</evidence>
<feature type="transmembrane region" description="Helical" evidence="5">
    <location>
        <begin position="188"/>
        <end position="213"/>
    </location>
</feature>
<proteinExistence type="predicted"/>
<dbReference type="AlphaFoldDB" id="A0A212LJS2"/>
<sequence>MRLDLTGRPRKLLGLIQPFHWRLGLVGIPGIAIVLLVGRLITDPLHAAIAAGAAFSVGFGLSRDLFGRRWGAMAAAMIGMAVAGALGTLAGAWFPALAIISAGLAALCAVFALSDEDLWWVALQVVIAFMMAGYFPGGPDAAAERALAVTVGGAVEIATVATIAALLPTPLRRLPLAAGRRDFQRSLAIAHAMRAALAVLLSLSIASGIGLAFDYWAPITALIVLKPGLHDTRARGWSRLLGTAGGCLLATLWAGGFAVGHLGLTIGAIIAIAFTYSVQKASYEIFSAAVTMTVVFLVSLGQGGAVDNAEHRLLATIIGGLAALLVSAPLPHRQPKTIEPDRLGGQS</sequence>
<dbReference type="RefSeq" id="WP_288197585.1">
    <property type="nucleotide sequence ID" value="NZ_LT608334.1"/>
</dbReference>
<keyword evidence="4 5" id="KW-0472">Membrane</keyword>
<evidence type="ECO:0000256" key="3">
    <source>
        <dbReference type="ARBA" id="ARBA00022989"/>
    </source>
</evidence>
<feature type="transmembrane region" description="Helical" evidence="5">
    <location>
        <begin position="93"/>
        <end position="113"/>
    </location>
</feature>
<reference evidence="7" key="1">
    <citation type="submission" date="2016-08" db="EMBL/GenBank/DDBJ databases">
        <authorList>
            <person name="Seilhamer J.J."/>
        </authorList>
    </citation>
    <scope>NUCLEOTIDE SEQUENCE</scope>
    <source>
        <strain evidence="7">86</strain>
    </source>
</reference>
<evidence type="ECO:0000313" key="7">
    <source>
        <dbReference type="EMBL" id="SCM77782.1"/>
    </source>
</evidence>
<feature type="transmembrane region" description="Helical" evidence="5">
    <location>
        <begin position="147"/>
        <end position="167"/>
    </location>
</feature>
<feature type="transmembrane region" description="Helical" evidence="5">
    <location>
        <begin position="281"/>
        <end position="301"/>
    </location>
</feature>
<dbReference type="InterPro" id="IPR049453">
    <property type="entry name" value="Memb_transporter_dom"/>
</dbReference>
<evidence type="ECO:0000256" key="2">
    <source>
        <dbReference type="ARBA" id="ARBA00022692"/>
    </source>
</evidence>
<feature type="transmembrane region" description="Helical" evidence="5">
    <location>
        <begin position="21"/>
        <end position="41"/>
    </location>
</feature>
<dbReference type="EMBL" id="FMJD01000010">
    <property type="protein sequence ID" value="SCM77782.1"/>
    <property type="molecule type" value="Genomic_DNA"/>
</dbReference>
<feature type="transmembrane region" description="Helical" evidence="5">
    <location>
        <begin position="47"/>
        <end position="63"/>
    </location>
</feature>
<keyword evidence="2 5" id="KW-0812">Transmembrane</keyword>
<feature type="transmembrane region" description="Helical" evidence="5">
    <location>
        <begin position="313"/>
        <end position="330"/>
    </location>
</feature>
<feature type="domain" description="Integral membrane bound transporter" evidence="6">
    <location>
        <begin position="204"/>
        <end position="326"/>
    </location>
</feature>
<dbReference type="GO" id="GO:0016020">
    <property type="term" value="C:membrane"/>
    <property type="evidence" value="ECO:0007669"/>
    <property type="project" value="UniProtKB-SubCell"/>
</dbReference>
<accession>A0A212LJS2</accession>
<comment type="subcellular location">
    <subcellularLocation>
        <location evidence="1">Membrane</location>
        <topology evidence="1">Multi-pass membrane protein</topology>
    </subcellularLocation>
</comment>
<evidence type="ECO:0000256" key="4">
    <source>
        <dbReference type="ARBA" id="ARBA00023136"/>
    </source>
</evidence>